<accession>A0AAX2MDH5</accession>
<protein>
    <submittedName>
        <fullName evidence="2">Uncharacterized protein</fullName>
    </submittedName>
</protein>
<dbReference type="Proteomes" id="UP000254029">
    <property type="component" value="Unassembled WGS sequence"/>
</dbReference>
<organism evidence="2 3">
    <name type="scientific">Chromobacterium violaceum</name>
    <dbReference type="NCBI Taxonomy" id="536"/>
    <lineage>
        <taxon>Bacteria</taxon>
        <taxon>Pseudomonadati</taxon>
        <taxon>Pseudomonadota</taxon>
        <taxon>Betaproteobacteria</taxon>
        <taxon>Neisseriales</taxon>
        <taxon>Chromobacteriaceae</taxon>
        <taxon>Chromobacterium</taxon>
    </lineage>
</organism>
<gene>
    <name evidence="2" type="ORF">NCTC8684_03896</name>
</gene>
<proteinExistence type="predicted"/>
<dbReference type="RefSeq" id="WP_076226436.1">
    <property type="nucleotide sequence ID" value="NZ_JAJMMA010000043.1"/>
</dbReference>
<feature type="region of interest" description="Disordered" evidence="1">
    <location>
        <begin position="149"/>
        <end position="176"/>
    </location>
</feature>
<reference evidence="2 3" key="1">
    <citation type="submission" date="2018-06" db="EMBL/GenBank/DDBJ databases">
        <authorList>
            <consortium name="Pathogen Informatics"/>
            <person name="Doyle S."/>
        </authorList>
    </citation>
    <scope>NUCLEOTIDE SEQUENCE [LARGE SCALE GENOMIC DNA]</scope>
    <source>
        <strain evidence="2 3">NCTC8684</strain>
    </source>
</reference>
<evidence type="ECO:0000313" key="3">
    <source>
        <dbReference type="Proteomes" id="UP000254029"/>
    </source>
</evidence>
<dbReference type="AlphaFoldDB" id="A0AAX2MDH5"/>
<comment type="caution">
    <text evidence="2">The sequence shown here is derived from an EMBL/GenBank/DDBJ whole genome shotgun (WGS) entry which is preliminary data.</text>
</comment>
<evidence type="ECO:0000313" key="2">
    <source>
        <dbReference type="EMBL" id="SUX35032.1"/>
    </source>
</evidence>
<dbReference type="EMBL" id="UIGR01000001">
    <property type="protein sequence ID" value="SUX35032.1"/>
    <property type="molecule type" value="Genomic_DNA"/>
</dbReference>
<sequence length="176" mass="20172">MTRKARCFWLLMAMLLGCGWLWQQSRRPAECFWQSRAACLQRLSAGLDKQPSEVWRSGPRHDSAQLQLARDGRYQIYAMADDVDGRVDVAEVGHWQEACGELTLQPQLGGEAPARWHRQCFQGQYYLTRSPHPRDMARRVQAWHQDRWDLPPPLPGAEKEAETLWRGGQASDCPGA</sequence>
<evidence type="ECO:0000256" key="1">
    <source>
        <dbReference type="SAM" id="MobiDB-lite"/>
    </source>
</evidence>
<name>A0AAX2MDH5_CHRVL</name>
<dbReference type="PROSITE" id="PS51257">
    <property type="entry name" value="PROKAR_LIPOPROTEIN"/>
    <property type="match status" value="1"/>
</dbReference>